<evidence type="ECO:0000256" key="3">
    <source>
        <dbReference type="SAM" id="MobiDB-lite"/>
    </source>
</evidence>
<reference evidence="5 6" key="1">
    <citation type="submission" date="2024-07" db="EMBL/GenBank/DDBJ databases">
        <title>Section-level genome sequencing and comparative genomics of Aspergillus sections Usti and Cavernicolus.</title>
        <authorList>
            <consortium name="Lawrence Berkeley National Laboratory"/>
            <person name="Nybo J.L."/>
            <person name="Vesth T.C."/>
            <person name="Theobald S."/>
            <person name="Frisvad J.C."/>
            <person name="Larsen T.O."/>
            <person name="Kjaerboelling I."/>
            <person name="Rothschild-Mancinelli K."/>
            <person name="Lyhne E.K."/>
            <person name="Kogle M.E."/>
            <person name="Barry K."/>
            <person name="Clum A."/>
            <person name="Na H."/>
            <person name="Ledsgaard L."/>
            <person name="Lin J."/>
            <person name="Lipzen A."/>
            <person name="Kuo A."/>
            <person name="Riley R."/>
            <person name="Mondo S."/>
            <person name="Labutti K."/>
            <person name="Haridas S."/>
            <person name="Pangalinan J."/>
            <person name="Salamov A.A."/>
            <person name="Simmons B.A."/>
            <person name="Magnuson J.K."/>
            <person name="Chen J."/>
            <person name="Drula E."/>
            <person name="Henrissat B."/>
            <person name="Wiebenga A."/>
            <person name="Lubbers R.J."/>
            <person name="Gomes A.C."/>
            <person name="Makela M.R."/>
            <person name="Stajich J."/>
            <person name="Grigoriev I.V."/>
            <person name="Mortensen U.H."/>
            <person name="De Vries R.P."/>
            <person name="Baker S.E."/>
            <person name="Andersen M.R."/>
        </authorList>
    </citation>
    <scope>NUCLEOTIDE SEQUENCE [LARGE SCALE GENOMIC DNA]</scope>
    <source>
        <strain evidence="5 6">CBS 123904</strain>
    </source>
</reference>
<comment type="subcellular location">
    <subcellularLocation>
        <location evidence="1">Nucleus</location>
    </subcellularLocation>
</comment>
<dbReference type="InterPro" id="IPR050936">
    <property type="entry name" value="AP-1-like"/>
</dbReference>
<dbReference type="PROSITE" id="PS50217">
    <property type="entry name" value="BZIP"/>
    <property type="match status" value="1"/>
</dbReference>
<dbReference type="EMBL" id="JBFXLU010000533">
    <property type="protein sequence ID" value="KAL2824823.1"/>
    <property type="molecule type" value="Genomic_DNA"/>
</dbReference>
<dbReference type="InterPro" id="IPR046347">
    <property type="entry name" value="bZIP_sf"/>
</dbReference>
<evidence type="ECO:0000256" key="1">
    <source>
        <dbReference type="ARBA" id="ARBA00004123"/>
    </source>
</evidence>
<evidence type="ECO:0000259" key="4">
    <source>
        <dbReference type="PROSITE" id="PS50217"/>
    </source>
</evidence>
<sequence length="269" mass="29984">MEDYSYFSSQHSTLPPLYIPPHKASSAMSLPLIGDLNTSEIYQSLDIHPSYPDLSLAASDSMDFKLPTLTSIESELYQPAPLNLTPRRTASSSSATPTESDCDSLTEIQTSTDPSKQGHKSKNVKRRQQNRDAQRRYRERRDERTKSLEQTVLDLEAKRQWLTNGFYQKSQEVTQLFRDNDLLKSEIHELRQRWQLMIMLLQRPKALQSLSTLMAEDVSPLVGGGAGGAGFRAAPTVDLANLDEFLRCLDAVLVQDNSAGSAAASIHGV</sequence>
<dbReference type="Gene3D" id="1.20.5.170">
    <property type="match status" value="1"/>
</dbReference>
<dbReference type="SUPFAM" id="SSF57959">
    <property type="entry name" value="Leucine zipper domain"/>
    <property type="match status" value="1"/>
</dbReference>
<evidence type="ECO:0000256" key="2">
    <source>
        <dbReference type="ARBA" id="ARBA00023242"/>
    </source>
</evidence>
<evidence type="ECO:0000313" key="5">
    <source>
        <dbReference type="EMBL" id="KAL2824823.1"/>
    </source>
</evidence>
<dbReference type="InterPro" id="IPR004827">
    <property type="entry name" value="bZIP"/>
</dbReference>
<feature type="compositionally biased region" description="Low complexity" evidence="3">
    <location>
        <begin position="85"/>
        <end position="98"/>
    </location>
</feature>
<dbReference type="PROSITE" id="PS00036">
    <property type="entry name" value="BZIP_BASIC"/>
    <property type="match status" value="1"/>
</dbReference>
<feature type="region of interest" description="Disordered" evidence="3">
    <location>
        <begin position="80"/>
        <end position="145"/>
    </location>
</feature>
<proteinExistence type="predicted"/>
<dbReference type="PANTHER" id="PTHR40621">
    <property type="entry name" value="TRANSCRIPTION FACTOR KAPC-RELATED"/>
    <property type="match status" value="1"/>
</dbReference>
<dbReference type="Proteomes" id="UP001610446">
    <property type="component" value="Unassembled WGS sequence"/>
</dbReference>
<accession>A0ABR4IAN9</accession>
<protein>
    <recommendedName>
        <fullName evidence="4">BZIP domain-containing protein</fullName>
    </recommendedName>
</protein>
<feature type="compositionally biased region" description="Basic and acidic residues" evidence="3">
    <location>
        <begin position="129"/>
        <end position="145"/>
    </location>
</feature>
<keyword evidence="6" id="KW-1185">Reference proteome</keyword>
<feature type="compositionally biased region" description="Polar residues" evidence="3">
    <location>
        <begin position="106"/>
        <end position="115"/>
    </location>
</feature>
<organism evidence="5 6">
    <name type="scientific">Aspergillus pseudoustus</name>
    <dbReference type="NCBI Taxonomy" id="1810923"/>
    <lineage>
        <taxon>Eukaryota</taxon>
        <taxon>Fungi</taxon>
        <taxon>Dikarya</taxon>
        <taxon>Ascomycota</taxon>
        <taxon>Pezizomycotina</taxon>
        <taxon>Eurotiomycetes</taxon>
        <taxon>Eurotiomycetidae</taxon>
        <taxon>Eurotiales</taxon>
        <taxon>Aspergillaceae</taxon>
        <taxon>Aspergillus</taxon>
        <taxon>Aspergillus subgen. Nidulantes</taxon>
    </lineage>
</organism>
<feature type="domain" description="BZIP" evidence="4">
    <location>
        <begin position="120"/>
        <end position="176"/>
    </location>
</feature>
<evidence type="ECO:0000313" key="6">
    <source>
        <dbReference type="Proteomes" id="UP001610446"/>
    </source>
</evidence>
<dbReference type="SMART" id="SM00338">
    <property type="entry name" value="BRLZ"/>
    <property type="match status" value="1"/>
</dbReference>
<name>A0ABR4IAN9_9EURO</name>
<keyword evidence="2" id="KW-0539">Nucleus</keyword>
<feature type="compositionally biased region" description="Basic residues" evidence="3">
    <location>
        <begin position="117"/>
        <end position="128"/>
    </location>
</feature>
<comment type="caution">
    <text evidence="5">The sequence shown here is derived from an EMBL/GenBank/DDBJ whole genome shotgun (WGS) entry which is preliminary data.</text>
</comment>
<dbReference type="PANTHER" id="PTHR40621:SF6">
    <property type="entry name" value="AP-1-LIKE TRANSCRIPTION FACTOR YAP1-RELATED"/>
    <property type="match status" value="1"/>
</dbReference>
<gene>
    <name evidence="5" type="ORF">BJY01DRAFT_230391</name>
</gene>
<feature type="non-terminal residue" evidence="5">
    <location>
        <position position="269"/>
    </location>
</feature>